<proteinExistence type="predicted"/>
<protein>
    <recommendedName>
        <fullName evidence="5">Apple domain-containing protein</fullName>
    </recommendedName>
</protein>
<accession>A0AA39G8J5</accession>
<feature type="signal peptide" evidence="2">
    <location>
        <begin position="1"/>
        <end position="19"/>
    </location>
</feature>
<dbReference type="EMBL" id="JAPDFR010000011">
    <property type="protein sequence ID" value="KAK0382658.1"/>
    <property type="molecule type" value="Genomic_DNA"/>
</dbReference>
<feature type="region of interest" description="Disordered" evidence="1">
    <location>
        <begin position="141"/>
        <end position="188"/>
    </location>
</feature>
<evidence type="ECO:0000313" key="4">
    <source>
        <dbReference type="Proteomes" id="UP001175261"/>
    </source>
</evidence>
<evidence type="ECO:0000256" key="2">
    <source>
        <dbReference type="SAM" id="SignalP"/>
    </source>
</evidence>
<organism evidence="3 4">
    <name type="scientific">Sarocladium strictum</name>
    <name type="common">Black bundle disease fungus</name>
    <name type="synonym">Acremonium strictum</name>
    <dbReference type="NCBI Taxonomy" id="5046"/>
    <lineage>
        <taxon>Eukaryota</taxon>
        <taxon>Fungi</taxon>
        <taxon>Dikarya</taxon>
        <taxon>Ascomycota</taxon>
        <taxon>Pezizomycotina</taxon>
        <taxon>Sordariomycetes</taxon>
        <taxon>Hypocreomycetidae</taxon>
        <taxon>Hypocreales</taxon>
        <taxon>Sarocladiaceae</taxon>
        <taxon>Sarocladium</taxon>
    </lineage>
</organism>
<sequence>MQLFTVLLYALGAVSFVEGAGPTTRQTCSTTWGKTSKKTVPSVQTSNVLQTQTATIQTCKTTKTTSVIPAPTTVTSTVWKTETRTINKRRLTTTTTITTINTSILSRTGIVTSVISTTRTLTTSETSTSTVPTPAGFTAVADTPGYMPKRRRDTAQLGERDEPADKAPSLRTRLEDMGEPLDRRQAKSTVNKFPQKVVCTKWITSTTTRTTSTCTRTPTKTVTMPRQTSTSLITKTRTTTKTVTPARRTKTFTVTQQTTVTQGEVTTTSTTSIVATETEYAACATNNIVSTLDGDRVTNMMPFMGTIWNTLEGDLTPLECCIKCFQSATCLASSSTEGRCAHGEHDMTMRRHRRDQPWTCRAGGGDNPDGYFYANGAGPEMFVSNGPCGRWAPSYP</sequence>
<keyword evidence="4" id="KW-1185">Reference proteome</keyword>
<keyword evidence="2" id="KW-0732">Signal</keyword>
<feature type="compositionally biased region" description="Basic and acidic residues" evidence="1">
    <location>
        <begin position="172"/>
        <end position="185"/>
    </location>
</feature>
<dbReference type="Proteomes" id="UP001175261">
    <property type="component" value="Unassembled WGS sequence"/>
</dbReference>
<dbReference type="AlphaFoldDB" id="A0AA39G8J5"/>
<evidence type="ECO:0008006" key="5">
    <source>
        <dbReference type="Google" id="ProtNLM"/>
    </source>
</evidence>
<gene>
    <name evidence="3" type="ORF">NLU13_9964</name>
</gene>
<evidence type="ECO:0000256" key="1">
    <source>
        <dbReference type="SAM" id="MobiDB-lite"/>
    </source>
</evidence>
<name>A0AA39G8J5_SARSR</name>
<evidence type="ECO:0000313" key="3">
    <source>
        <dbReference type="EMBL" id="KAK0382658.1"/>
    </source>
</evidence>
<reference evidence="3" key="1">
    <citation type="submission" date="2022-10" db="EMBL/GenBank/DDBJ databases">
        <title>Determination and structural analysis of whole genome sequence of Sarocladium strictum F4-1.</title>
        <authorList>
            <person name="Hu L."/>
            <person name="Jiang Y."/>
        </authorList>
    </citation>
    <scope>NUCLEOTIDE SEQUENCE</scope>
    <source>
        <strain evidence="3">F4-1</strain>
    </source>
</reference>
<feature type="chain" id="PRO_5041407588" description="Apple domain-containing protein" evidence="2">
    <location>
        <begin position="20"/>
        <end position="396"/>
    </location>
</feature>
<comment type="caution">
    <text evidence="3">The sequence shown here is derived from an EMBL/GenBank/DDBJ whole genome shotgun (WGS) entry which is preliminary data.</text>
</comment>